<dbReference type="GO" id="GO:0005759">
    <property type="term" value="C:mitochondrial matrix"/>
    <property type="evidence" value="ECO:0007669"/>
    <property type="project" value="TreeGrafter"/>
</dbReference>
<protein>
    <recommendedName>
        <fullName evidence="3">RAP domain-containing protein</fullName>
    </recommendedName>
</protein>
<keyword evidence="5" id="KW-1185">Reference proteome</keyword>
<accession>A0AAN8XUU1</accession>
<evidence type="ECO:0000259" key="3">
    <source>
        <dbReference type="PROSITE" id="PS51286"/>
    </source>
</evidence>
<proteinExistence type="predicted"/>
<keyword evidence="2" id="KW-0496">Mitochondrion</keyword>
<organism evidence="4 5">
    <name type="scientific">Halocaridina rubra</name>
    <name type="common">Hawaiian red shrimp</name>
    <dbReference type="NCBI Taxonomy" id="373956"/>
    <lineage>
        <taxon>Eukaryota</taxon>
        <taxon>Metazoa</taxon>
        <taxon>Ecdysozoa</taxon>
        <taxon>Arthropoda</taxon>
        <taxon>Crustacea</taxon>
        <taxon>Multicrustacea</taxon>
        <taxon>Malacostraca</taxon>
        <taxon>Eumalacostraca</taxon>
        <taxon>Eucarida</taxon>
        <taxon>Decapoda</taxon>
        <taxon>Pleocyemata</taxon>
        <taxon>Caridea</taxon>
        <taxon>Atyoidea</taxon>
        <taxon>Atyidae</taxon>
        <taxon>Halocaridina</taxon>
    </lineage>
</organism>
<comment type="subcellular location">
    <subcellularLocation>
        <location evidence="1">Mitochondrion</location>
    </subcellularLocation>
</comment>
<evidence type="ECO:0000256" key="2">
    <source>
        <dbReference type="ARBA" id="ARBA00023128"/>
    </source>
</evidence>
<dbReference type="Pfam" id="PF06743">
    <property type="entry name" value="FAST_1"/>
    <property type="match status" value="1"/>
</dbReference>
<gene>
    <name evidence="4" type="ORF">SK128_021445</name>
</gene>
<reference evidence="4 5" key="1">
    <citation type="submission" date="2023-11" db="EMBL/GenBank/DDBJ databases">
        <title>Halocaridina rubra genome assembly.</title>
        <authorList>
            <person name="Smith C."/>
        </authorList>
    </citation>
    <scope>NUCLEOTIDE SEQUENCE [LARGE SCALE GENOMIC DNA]</scope>
    <source>
        <strain evidence="4">EP-1</strain>
        <tissue evidence="4">Whole</tissue>
    </source>
</reference>
<dbReference type="GO" id="GO:0000963">
    <property type="term" value="P:mitochondrial RNA processing"/>
    <property type="evidence" value="ECO:0007669"/>
    <property type="project" value="TreeGrafter"/>
</dbReference>
<dbReference type="InterPro" id="IPR010622">
    <property type="entry name" value="FAST_Leu-rich"/>
</dbReference>
<dbReference type="SMART" id="SM00952">
    <property type="entry name" value="RAP"/>
    <property type="match status" value="1"/>
</dbReference>
<dbReference type="GO" id="GO:0003723">
    <property type="term" value="F:RNA binding"/>
    <property type="evidence" value="ECO:0007669"/>
    <property type="project" value="TreeGrafter"/>
</dbReference>
<evidence type="ECO:0000313" key="5">
    <source>
        <dbReference type="Proteomes" id="UP001381693"/>
    </source>
</evidence>
<dbReference type="InterPro" id="IPR050870">
    <property type="entry name" value="FAST_kinase"/>
</dbReference>
<name>A0AAN8XUU1_HALRR</name>
<dbReference type="GO" id="GO:0035770">
    <property type="term" value="C:ribonucleoprotein granule"/>
    <property type="evidence" value="ECO:0007669"/>
    <property type="project" value="TreeGrafter"/>
</dbReference>
<dbReference type="AlphaFoldDB" id="A0AAN8XUU1"/>
<evidence type="ECO:0000313" key="4">
    <source>
        <dbReference type="EMBL" id="KAK7084695.1"/>
    </source>
</evidence>
<evidence type="ECO:0000256" key="1">
    <source>
        <dbReference type="ARBA" id="ARBA00004173"/>
    </source>
</evidence>
<dbReference type="PANTHER" id="PTHR21228:SF40">
    <property type="entry name" value="LD45607P"/>
    <property type="match status" value="1"/>
</dbReference>
<dbReference type="PANTHER" id="PTHR21228">
    <property type="entry name" value="FAST LEU-RICH DOMAIN-CONTAINING"/>
    <property type="match status" value="1"/>
</dbReference>
<feature type="domain" description="RAP" evidence="3">
    <location>
        <begin position="605"/>
        <end position="664"/>
    </location>
</feature>
<comment type="caution">
    <text evidence="4">The sequence shown here is derived from an EMBL/GenBank/DDBJ whole genome shotgun (WGS) entry which is preliminary data.</text>
</comment>
<dbReference type="EMBL" id="JAXCGZ010002006">
    <property type="protein sequence ID" value="KAK7084695.1"/>
    <property type="molecule type" value="Genomic_DNA"/>
</dbReference>
<dbReference type="PROSITE" id="PS51286">
    <property type="entry name" value="RAP"/>
    <property type="match status" value="1"/>
</dbReference>
<dbReference type="GO" id="GO:0044528">
    <property type="term" value="P:regulation of mitochondrial mRNA stability"/>
    <property type="evidence" value="ECO:0007669"/>
    <property type="project" value="InterPro"/>
</dbReference>
<dbReference type="Proteomes" id="UP001381693">
    <property type="component" value="Unassembled WGS sequence"/>
</dbReference>
<dbReference type="InterPro" id="IPR013584">
    <property type="entry name" value="RAP"/>
</dbReference>
<sequence length="672" mass="77175">MLITRCFMTNWQNAPLGYGQRKAILPALIQSRAISKSSWNFSDDEKTITNTSIIIQDGINIEELPSIVQIIHGEFTLFSNGKTQAGKRLEGLGLEIPQVSKKIFTNIDFEEEKEIILGFMRCMRANDIFNLLEVCPEQEVTPKVALAVIKRLFELEGNVEFRNRGLNQYPDESPSNFTRGAVMKRLVEVICCSSDPQLMISALRVMGRDTFQGDKLKYLETLCTNCIVLITEGKMTVSQVCEATKAFYNLGTIGSRYIEKVWVGITDKTDDVQEKEVYEIMSILPLVKGSRKYLYNYVEKRMGHIWFKLKSEDVIKILHILVQLHLSNSRILPMITKWTNLNIHALTEGNLRWIYYSLMSLDFTDLNAQRALSRFMKAKKGKVNDPSLISVIMDYCVKLRVRLPEVLDNAAEYFIKNSSKLNIPHINSICRAYGLLNYEPPKASSFFMTFEALVDEKFVQFPPNVMVDLLLSCVYLKRYPINFVKKVFNPYFFDRIHSLDTSDMRLTRTKLKVLDQALTLEAPNYSGPMLPKDPTAKSFWRDARVMRCVNMIQPALIEIVGSQERIIPFAVLPNFPGTELYIVDCVIDMAGKFTFQSFKWSSDKYALIINLPEHFVANDNILVGPQAMRSRHMTLAGFKVVHIRFELVNKYRMYPDQLKSYLEAAMKNATIH</sequence>